<protein>
    <recommendedName>
        <fullName evidence="2">Ubiquitin-like domain-containing protein</fullName>
    </recommendedName>
</protein>
<feature type="region of interest" description="Disordered" evidence="1">
    <location>
        <begin position="214"/>
        <end position="245"/>
    </location>
</feature>
<evidence type="ECO:0000313" key="3">
    <source>
        <dbReference type="EMBL" id="KAJ9144600.1"/>
    </source>
</evidence>
<evidence type="ECO:0000313" key="4">
    <source>
        <dbReference type="Proteomes" id="UP001174694"/>
    </source>
</evidence>
<dbReference type="InterPro" id="IPR054464">
    <property type="entry name" value="ULD_fung"/>
</dbReference>
<comment type="caution">
    <text evidence="3">The sequence shown here is derived from an EMBL/GenBank/DDBJ whole genome shotgun (WGS) entry which is preliminary data.</text>
</comment>
<sequence>MDPVSAITGVLGAVGVIAQVASAATAFMREVRSARKEMLEVKKQLSSLRGVLEILEEDFSDPANTSLSPTVVGQIVDVVADCSSVVTQMGDCIRSQGRSRLLWATSGKAEVMRLREELEIHKATLDLTLDLISNIILKQTKNDTGQILQDTTALREDTFLIQTDTTRILSEIGRIQSQLHSLREDNLDSNFVLERYLNDLKTDAQTVLGEFDQNRNPWEEGDESGWAGNPSMGDDPGNDRRRGVPKPILFTNSQGRQYNIPYATCKDWTGMVEIIRHSYTNVPESKDVKNGKYDLIGPNGSIILPILWEQLVEPGWEVTMKMWEDTQKTKEPIKFKDAVGRKFSFPFHLCQTWAGMDELIKQAFIHVEVIGPHVQEGHFDLIGPNGEIILPHLFFPGIFEVRHQGLPGRRGFRRRRR</sequence>
<feature type="domain" description="Ubiquitin-like" evidence="2">
    <location>
        <begin position="246"/>
        <end position="324"/>
    </location>
</feature>
<evidence type="ECO:0000259" key="2">
    <source>
        <dbReference type="Pfam" id="PF22893"/>
    </source>
</evidence>
<proteinExistence type="predicted"/>
<name>A0AA38VEM7_9PEZI</name>
<accession>A0AA38VEM7</accession>
<evidence type="ECO:0000256" key="1">
    <source>
        <dbReference type="SAM" id="MobiDB-lite"/>
    </source>
</evidence>
<gene>
    <name evidence="3" type="ORF">NKR23_g5869</name>
</gene>
<keyword evidence="4" id="KW-1185">Reference proteome</keyword>
<dbReference type="AlphaFoldDB" id="A0AA38VEM7"/>
<dbReference type="Pfam" id="PF22893">
    <property type="entry name" value="ULD_2"/>
    <property type="match status" value="2"/>
</dbReference>
<organism evidence="3 4">
    <name type="scientific">Pleurostoma richardsiae</name>
    <dbReference type="NCBI Taxonomy" id="41990"/>
    <lineage>
        <taxon>Eukaryota</taxon>
        <taxon>Fungi</taxon>
        <taxon>Dikarya</taxon>
        <taxon>Ascomycota</taxon>
        <taxon>Pezizomycotina</taxon>
        <taxon>Sordariomycetes</taxon>
        <taxon>Sordariomycetidae</taxon>
        <taxon>Calosphaeriales</taxon>
        <taxon>Pleurostomataceae</taxon>
        <taxon>Pleurostoma</taxon>
    </lineage>
</organism>
<dbReference type="Proteomes" id="UP001174694">
    <property type="component" value="Unassembled WGS sequence"/>
</dbReference>
<feature type="domain" description="Ubiquitin-like" evidence="2">
    <location>
        <begin position="329"/>
        <end position="392"/>
    </location>
</feature>
<reference evidence="3" key="1">
    <citation type="submission" date="2022-07" db="EMBL/GenBank/DDBJ databases">
        <title>Fungi with potential for degradation of polypropylene.</title>
        <authorList>
            <person name="Gostincar C."/>
        </authorList>
    </citation>
    <scope>NUCLEOTIDE SEQUENCE</scope>
    <source>
        <strain evidence="3">EXF-13308</strain>
    </source>
</reference>
<dbReference type="EMBL" id="JANBVO010000016">
    <property type="protein sequence ID" value="KAJ9144600.1"/>
    <property type="molecule type" value="Genomic_DNA"/>
</dbReference>